<keyword evidence="11" id="KW-0812">Transmembrane</keyword>
<keyword evidence="7 9" id="KW-0067">ATP-binding</keyword>
<name>A0A2M6W0B2_9BACT</name>
<sequence length="191" mass="20532">MQSEAFWSGVFANSQGLVVITGPMFAGKSKTLLRALSSATATGCSTQVMKSSIDGKTHVSSREGGGRVRVACTLIDKGQPLPSLHADVVLVDEVQFLEQPHVDALIAAASERLIILAGLHEDSRGESFGELRRVLEQHQPMHVLRLTARCDACGAEALHSQRLVSESTQVLVDQPGMKRFGAACPDCWVPR</sequence>
<evidence type="ECO:0000256" key="6">
    <source>
        <dbReference type="ARBA" id="ARBA00022777"/>
    </source>
</evidence>
<comment type="caution">
    <text evidence="12">The sequence shown here is derived from an EMBL/GenBank/DDBJ whole genome shotgun (WGS) entry which is preliminary data.</text>
</comment>
<gene>
    <name evidence="12" type="ORF">COU33_04210</name>
</gene>
<evidence type="ECO:0000256" key="5">
    <source>
        <dbReference type="ARBA" id="ARBA00022741"/>
    </source>
</evidence>
<dbReference type="Pfam" id="PF00265">
    <property type="entry name" value="TK"/>
    <property type="match status" value="1"/>
</dbReference>
<evidence type="ECO:0000256" key="7">
    <source>
        <dbReference type="ARBA" id="ARBA00022840"/>
    </source>
</evidence>
<keyword evidence="4 9" id="KW-0808">Transferase</keyword>
<comment type="catalytic activity">
    <reaction evidence="9">
        <text>thymidine + ATP = dTMP + ADP + H(+)</text>
        <dbReference type="Rhea" id="RHEA:19129"/>
        <dbReference type="ChEBI" id="CHEBI:15378"/>
        <dbReference type="ChEBI" id="CHEBI:17748"/>
        <dbReference type="ChEBI" id="CHEBI:30616"/>
        <dbReference type="ChEBI" id="CHEBI:63528"/>
        <dbReference type="ChEBI" id="CHEBI:456216"/>
        <dbReference type="EC" id="2.7.1.21"/>
    </reaction>
</comment>
<organism evidence="12 13">
    <name type="scientific">Candidatus Magasanikbacteria bacterium CG10_big_fil_rev_8_21_14_0_10_43_6</name>
    <dbReference type="NCBI Taxonomy" id="1974650"/>
    <lineage>
        <taxon>Bacteria</taxon>
        <taxon>Candidatus Magasanikiibacteriota</taxon>
    </lineage>
</organism>
<keyword evidence="6 9" id="KW-0418">Kinase</keyword>
<dbReference type="InterPro" id="IPR001267">
    <property type="entry name" value="Thymidine_kinase"/>
</dbReference>
<dbReference type="PANTHER" id="PTHR11441:SF0">
    <property type="entry name" value="THYMIDINE KINASE, CYTOSOLIC"/>
    <property type="match status" value="1"/>
</dbReference>
<dbReference type="GO" id="GO:0005524">
    <property type="term" value="F:ATP binding"/>
    <property type="evidence" value="ECO:0007669"/>
    <property type="project" value="UniProtKB-KW"/>
</dbReference>
<evidence type="ECO:0000256" key="11">
    <source>
        <dbReference type="SAM" id="Phobius"/>
    </source>
</evidence>
<dbReference type="Proteomes" id="UP000229362">
    <property type="component" value="Unassembled WGS sequence"/>
</dbReference>
<protein>
    <recommendedName>
        <fullName evidence="2 9">Thymidine kinase</fullName>
        <ecNumber evidence="2 9">2.7.1.21</ecNumber>
    </recommendedName>
</protein>
<dbReference type="SUPFAM" id="SSF52540">
    <property type="entry name" value="P-loop containing nucleoside triphosphate hydrolases"/>
    <property type="match status" value="1"/>
</dbReference>
<dbReference type="GO" id="GO:0004797">
    <property type="term" value="F:thymidine kinase activity"/>
    <property type="evidence" value="ECO:0007669"/>
    <property type="project" value="UniProtKB-EC"/>
</dbReference>
<dbReference type="PIRSF" id="PIRSF035805">
    <property type="entry name" value="TK_cell"/>
    <property type="match status" value="1"/>
</dbReference>
<dbReference type="PANTHER" id="PTHR11441">
    <property type="entry name" value="THYMIDINE KINASE"/>
    <property type="match status" value="1"/>
</dbReference>
<evidence type="ECO:0000313" key="13">
    <source>
        <dbReference type="Proteomes" id="UP000229362"/>
    </source>
</evidence>
<dbReference type="Gene3D" id="3.40.50.300">
    <property type="entry name" value="P-loop containing nucleotide triphosphate hydrolases"/>
    <property type="match status" value="1"/>
</dbReference>
<feature type="active site" description="Proton acceptor" evidence="8">
    <location>
        <position position="93"/>
    </location>
</feature>
<dbReference type="EMBL" id="PFBZ01000183">
    <property type="protein sequence ID" value="PIT86243.1"/>
    <property type="molecule type" value="Genomic_DNA"/>
</dbReference>
<evidence type="ECO:0000256" key="4">
    <source>
        <dbReference type="ARBA" id="ARBA00022679"/>
    </source>
</evidence>
<accession>A0A2M6W0B2</accession>
<evidence type="ECO:0000256" key="10">
    <source>
        <dbReference type="RuleBase" id="RU004165"/>
    </source>
</evidence>
<dbReference type="InterPro" id="IPR027417">
    <property type="entry name" value="P-loop_NTPase"/>
</dbReference>
<dbReference type="GO" id="GO:0071897">
    <property type="term" value="P:DNA biosynthetic process"/>
    <property type="evidence" value="ECO:0007669"/>
    <property type="project" value="UniProtKB-KW"/>
</dbReference>
<keyword evidence="11" id="KW-0472">Membrane</keyword>
<keyword evidence="11" id="KW-1133">Transmembrane helix</keyword>
<dbReference type="AlphaFoldDB" id="A0A2M6W0B2"/>
<feature type="transmembrane region" description="Helical" evidence="11">
    <location>
        <begin position="6"/>
        <end position="26"/>
    </location>
</feature>
<evidence type="ECO:0000256" key="8">
    <source>
        <dbReference type="PIRSR" id="PIRSR035805-1"/>
    </source>
</evidence>
<dbReference type="EC" id="2.7.1.21" evidence="2 9"/>
<evidence type="ECO:0000256" key="3">
    <source>
        <dbReference type="ARBA" id="ARBA00022634"/>
    </source>
</evidence>
<dbReference type="GO" id="GO:0046104">
    <property type="term" value="P:thymidine metabolic process"/>
    <property type="evidence" value="ECO:0007669"/>
    <property type="project" value="TreeGrafter"/>
</dbReference>
<comment type="similarity">
    <text evidence="1 10">Belongs to the thymidine kinase family.</text>
</comment>
<keyword evidence="3 9" id="KW-0237">DNA synthesis</keyword>
<evidence type="ECO:0000256" key="2">
    <source>
        <dbReference type="ARBA" id="ARBA00012118"/>
    </source>
</evidence>
<proteinExistence type="inferred from homology"/>
<reference evidence="13" key="1">
    <citation type="submission" date="2017-09" db="EMBL/GenBank/DDBJ databases">
        <title>Depth-based differentiation of microbial function through sediment-hosted aquifers and enrichment of novel symbionts in the deep terrestrial subsurface.</title>
        <authorList>
            <person name="Probst A.J."/>
            <person name="Ladd B."/>
            <person name="Jarett J.K."/>
            <person name="Geller-Mcgrath D.E."/>
            <person name="Sieber C.M.K."/>
            <person name="Emerson J.B."/>
            <person name="Anantharaman K."/>
            <person name="Thomas B.C."/>
            <person name="Malmstrom R."/>
            <person name="Stieglmeier M."/>
            <person name="Klingl A."/>
            <person name="Woyke T."/>
            <person name="Ryan C.M."/>
            <person name="Banfield J.F."/>
        </authorList>
    </citation>
    <scope>NUCLEOTIDE SEQUENCE [LARGE SCALE GENOMIC DNA]</scope>
</reference>
<keyword evidence="5 9" id="KW-0547">Nucleotide-binding</keyword>
<dbReference type="Gene3D" id="3.30.60.20">
    <property type="match status" value="1"/>
</dbReference>
<evidence type="ECO:0000256" key="9">
    <source>
        <dbReference type="RuleBase" id="RU000544"/>
    </source>
</evidence>
<evidence type="ECO:0000256" key="1">
    <source>
        <dbReference type="ARBA" id="ARBA00007587"/>
    </source>
</evidence>
<evidence type="ECO:0000313" key="12">
    <source>
        <dbReference type="EMBL" id="PIT86243.1"/>
    </source>
</evidence>